<keyword evidence="2" id="KW-1185">Reference proteome</keyword>
<dbReference type="EMBL" id="JBEPLU010000002">
    <property type="protein sequence ID" value="MET3527267.1"/>
    <property type="molecule type" value="Genomic_DNA"/>
</dbReference>
<reference evidence="1 2" key="1">
    <citation type="submission" date="2024-06" db="EMBL/GenBank/DDBJ databases">
        <title>Genomic Encyclopedia of Type Strains, Phase IV (KMG-IV): sequencing the most valuable type-strain genomes for metagenomic binning, comparative biology and taxonomic classification.</title>
        <authorList>
            <person name="Goeker M."/>
        </authorList>
    </citation>
    <scope>NUCLEOTIDE SEQUENCE [LARGE SCALE GENOMIC DNA]</scope>
    <source>
        <strain evidence="1 2">DSM 17809</strain>
    </source>
</reference>
<protein>
    <recommendedName>
        <fullName evidence="3">Tip attachment protein J domain-containing protein</fullName>
    </recommendedName>
</protein>
<dbReference type="RefSeq" id="WP_354297762.1">
    <property type="nucleotide sequence ID" value="NZ_JBEPLU010000002.1"/>
</dbReference>
<gene>
    <name evidence="1" type="ORF">ABID41_002385</name>
</gene>
<evidence type="ECO:0008006" key="3">
    <source>
        <dbReference type="Google" id="ProtNLM"/>
    </source>
</evidence>
<comment type="caution">
    <text evidence="1">The sequence shown here is derived from an EMBL/GenBank/DDBJ whole genome shotgun (WGS) entry which is preliminary data.</text>
</comment>
<evidence type="ECO:0000313" key="2">
    <source>
        <dbReference type="Proteomes" id="UP001549110"/>
    </source>
</evidence>
<organism evidence="1 2">
    <name type="scientific">Phenylobacterium koreense</name>
    <dbReference type="NCBI Taxonomy" id="266125"/>
    <lineage>
        <taxon>Bacteria</taxon>
        <taxon>Pseudomonadati</taxon>
        <taxon>Pseudomonadota</taxon>
        <taxon>Alphaproteobacteria</taxon>
        <taxon>Caulobacterales</taxon>
        <taxon>Caulobacteraceae</taxon>
        <taxon>Phenylobacterium</taxon>
    </lineage>
</organism>
<name>A0ABV2EKN9_9CAUL</name>
<proteinExistence type="predicted"/>
<dbReference type="Proteomes" id="UP001549110">
    <property type="component" value="Unassembled WGS sequence"/>
</dbReference>
<sequence length="509" mass="55078">MILIELTAAIDSDGTEQKFYFATEGYQSGPTDSPPNVAFDNAIADPGYIGQSAFSDGKTEGASSLEVGEIVILNGDGDFDIWATYSFDGRPLRIRRGQGGAYPTDFEDVFAGTVASVTVTLDKVVVSIREKSAIMDVPVLTTTYAGTNVGPVGLEGTSDDLKGQVKPRVYGRVLNIAPRPANSSKRTFQVSDRAVAAIPKVYDRGVELTPGADYATSALMTAASLTPGSATFVTCLAEGLFRLSDDPDGIITADVDEKSTDEEMMVAPILQRMCGDLALTDADLDDQVFAELNADAPYVAGLWLSDQTTFREAFDMVAGSVGAWHGFDTAGVFQCEQLKEPAATPDFDIIEAEVMNGFEHGVADRDGVPVWRVTVRYRKHWETQTTDLAGSVSTERRAALAEEFRSVTAEDETVKHQFRQAGELVVDTYLTSAVDAQAVANRLLALHKVRRDLCEVPLNAEALDQDAMQVMSTGRLTHSRFGLSGGRNLRVLGRRLELGRDSIRLKMWG</sequence>
<evidence type="ECO:0000313" key="1">
    <source>
        <dbReference type="EMBL" id="MET3527267.1"/>
    </source>
</evidence>
<accession>A0ABV2EKN9</accession>